<dbReference type="InterPro" id="IPR029526">
    <property type="entry name" value="PGBD"/>
</dbReference>
<keyword evidence="1" id="KW-0472">Membrane</keyword>
<dbReference type="Proteomes" id="UP000762676">
    <property type="component" value="Unassembled WGS sequence"/>
</dbReference>
<evidence type="ECO:0000256" key="1">
    <source>
        <dbReference type="SAM" id="Phobius"/>
    </source>
</evidence>
<dbReference type="Pfam" id="PF13843">
    <property type="entry name" value="DDE_Tnp_1_7"/>
    <property type="match status" value="1"/>
</dbReference>
<evidence type="ECO:0000259" key="2">
    <source>
        <dbReference type="Pfam" id="PF13843"/>
    </source>
</evidence>
<gene>
    <name evidence="3" type="ORF">ElyMa_005829700</name>
</gene>
<proteinExistence type="predicted"/>
<sequence length="170" mass="18949">MSSMHSDSEIVVNKHNKEMPEVVSYYNSTNGGVDTMDLMAHTVSSKRQTKRWPMVMFYNILDIGSIAVSVVYSISKDLIMPVIERRRKTPRLPKQLICAMDLLLGHDPLAADLPESAQPLSASAIPRAFKRPRCARCPGRLDRKTSVFCSKCKIPVCKEHSVVICSVCGI</sequence>
<dbReference type="AlphaFoldDB" id="A0AAV4FZ56"/>
<comment type="caution">
    <text evidence="3">The sequence shown here is derived from an EMBL/GenBank/DDBJ whole genome shotgun (WGS) entry which is preliminary data.</text>
</comment>
<feature type="transmembrane region" description="Helical" evidence="1">
    <location>
        <begin position="55"/>
        <end position="75"/>
    </location>
</feature>
<evidence type="ECO:0000313" key="3">
    <source>
        <dbReference type="EMBL" id="GFR77646.1"/>
    </source>
</evidence>
<reference evidence="3 4" key="1">
    <citation type="journal article" date="2021" name="Elife">
        <title>Chloroplast acquisition without the gene transfer in kleptoplastic sea slugs, Plakobranchus ocellatus.</title>
        <authorList>
            <person name="Maeda T."/>
            <person name="Takahashi S."/>
            <person name="Yoshida T."/>
            <person name="Shimamura S."/>
            <person name="Takaki Y."/>
            <person name="Nagai Y."/>
            <person name="Toyoda A."/>
            <person name="Suzuki Y."/>
            <person name="Arimoto A."/>
            <person name="Ishii H."/>
            <person name="Satoh N."/>
            <person name="Nishiyama T."/>
            <person name="Hasebe M."/>
            <person name="Maruyama T."/>
            <person name="Minagawa J."/>
            <person name="Obokata J."/>
            <person name="Shigenobu S."/>
        </authorList>
    </citation>
    <scope>NUCLEOTIDE SEQUENCE [LARGE SCALE GENOMIC DNA]</scope>
</reference>
<keyword evidence="1" id="KW-1133">Transmembrane helix</keyword>
<dbReference type="EMBL" id="BMAT01011707">
    <property type="protein sequence ID" value="GFR77646.1"/>
    <property type="molecule type" value="Genomic_DNA"/>
</dbReference>
<feature type="domain" description="PiggyBac transposable element-derived protein" evidence="2">
    <location>
        <begin position="1"/>
        <end position="63"/>
    </location>
</feature>
<organism evidence="3 4">
    <name type="scientific">Elysia marginata</name>
    <dbReference type="NCBI Taxonomy" id="1093978"/>
    <lineage>
        <taxon>Eukaryota</taxon>
        <taxon>Metazoa</taxon>
        <taxon>Spiralia</taxon>
        <taxon>Lophotrochozoa</taxon>
        <taxon>Mollusca</taxon>
        <taxon>Gastropoda</taxon>
        <taxon>Heterobranchia</taxon>
        <taxon>Euthyneura</taxon>
        <taxon>Panpulmonata</taxon>
        <taxon>Sacoglossa</taxon>
        <taxon>Placobranchoidea</taxon>
        <taxon>Plakobranchidae</taxon>
        <taxon>Elysia</taxon>
    </lineage>
</organism>
<keyword evidence="1" id="KW-0812">Transmembrane</keyword>
<keyword evidence="4" id="KW-1185">Reference proteome</keyword>
<accession>A0AAV4FZ56</accession>
<name>A0AAV4FZ56_9GAST</name>
<evidence type="ECO:0000313" key="4">
    <source>
        <dbReference type="Proteomes" id="UP000762676"/>
    </source>
</evidence>
<protein>
    <submittedName>
        <fullName evidence="3">PiggyBac transposable element-derived protein 4</fullName>
    </submittedName>
</protein>